<dbReference type="InterPro" id="IPR020084">
    <property type="entry name" value="NUDIX_hydrolase_CS"/>
</dbReference>
<dbReference type="PANTHER" id="PTHR43736">
    <property type="entry name" value="ADP-RIBOSE PYROPHOSPHATASE"/>
    <property type="match status" value="1"/>
</dbReference>
<dbReference type="InterPro" id="IPR003564">
    <property type="entry name" value="DHNTPase"/>
</dbReference>
<gene>
    <name evidence="5" type="primary">nudB</name>
    <name evidence="5" type="ORF">K0504_17700</name>
</gene>
<dbReference type="Pfam" id="PF00293">
    <property type="entry name" value="NUDIX"/>
    <property type="match status" value="1"/>
</dbReference>
<dbReference type="PANTHER" id="PTHR43736:SF1">
    <property type="entry name" value="DIHYDRONEOPTERIN TRIPHOSPHATE DIPHOSPHATASE"/>
    <property type="match status" value="1"/>
</dbReference>
<name>A0ABS7EKJ1_9GAMM</name>
<evidence type="ECO:0000256" key="1">
    <source>
        <dbReference type="ARBA" id="ARBA00001946"/>
    </source>
</evidence>
<dbReference type="NCBIfam" id="NF006961">
    <property type="entry name" value="PRK09438.1"/>
    <property type="match status" value="1"/>
</dbReference>
<protein>
    <submittedName>
        <fullName evidence="5">Dihydroneopterin triphosphate diphosphatase</fullName>
        <ecNumber evidence="5">3.6.1.67</ecNumber>
    </submittedName>
</protein>
<evidence type="ECO:0000313" key="5">
    <source>
        <dbReference type="EMBL" id="MBW8192876.1"/>
    </source>
</evidence>
<dbReference type="RefSeq" id="WP_220105494.1">
    <property type="nucleotide sequence ID" value="NZ_JAHZSS010000031.1"/>
</dbReference>
<reference evidence="5" key="1">
    <citation type="submission" date="2021-07" db="EMBL/GenBank/DDBJ databases">
        <title>Neiella marina sp. nov., isolated from the intestinal content of sea cucumber Apostichopus japonicus.</title>
        <authorList>
            <person name="Bai X."/>
        </authorList>
    </citation>
    <scope>NUCLEOTIDE SEQUENCE</scope>
    <source>
        <strain evidence="5">126</strain>
    </source>
</reference>
<evidence type="ECO:0000259" key="4">
    <source>
        <dbReference type="PROSITE" id="PS51462"/>
    </source>
</evidence>
<dbReference type="InterPro" id="IPR000086">
    <property type="entry name" value="NUDIX_hydrolase_dom"/>
</dbReference>
<comment type="similarity">
    <text evidence="3">Belongs to the Nudix hydrolase family.</text>
</comment>
<dbReference type="GO" id="GO:0019177">
    <property type="term" value="F:dihydroneopterin triphosphate pyrophosphohydrolase activity"/>
    <property type="evidence" value="ECO:0007669"/>
    <property type="project" value="UniProtKB-EC"/>
</dbReference>
<dbReference type="EMBL" id="JAHZSS010000031">
    <property type="protein sequence ID" value="MBW8192876.1"/>
    <property type="molecule type" value="Genomic_DNA"/>
</dbReference>
<keyword evidence="6" id="KW-1185">Reference proteome</keyword>
<dbReference type="InterPro" id="IPR020476">
    <property type="entry name" value="Nudix_hydrolase"/>
</dbReference>
<dbReference type="SUPFAM" id="SSF55811">
    <property type="entry name" value="Nudix"/>
    <property type="match status" value="1"/>
</dbReference>
<dbReference type="PROSITE" id="PS51462">
    <property type="entry name" value="NUDIX"/>
    <property type="match status" value="1"/>
</dbReference>
<dbReference type="PROSITE" id="PS00893">
    <property type="entry name" value="NUDIX_BOX"/>
    <property type="match status" value="1"/>
</dbReference>
<evidence type="ECO:0000313" key="6">
    <source>
        <dbReference type="Proteomes" id="UP001166251"/>
    </source>
</evidence>
<comment type="caution">
    <text evidence="5">The sequence shown here is derived from an EMBL/GenBank/DDBJ whole genome shotgun (WGS) entry which is preliminary data.</text>
</comment>
<dbReference type="Gene3D" id="3.90.79.10">
    <property type="entry name" value="Nucleoside Triphosphate Pyrophosphohydrolase"/>
    <property type="match status" value="1"/>
</dbReference>
<sequence>MTVAKRPVSVLVVIASQTGHGLLLQRRDDPSFWQSVTGSLEWGEQPEPAAVRELAEETGLTPQKGVWSNMNRQVCYTIRPQWRHRYPDGCYSNTEHWFSLMLPSPVPIQLAPQEHLSFEWLPWQQVMTKLSSASNQQALQCLMTGCDDD</sequence>
<comment type="cofactor">
    <cofactor evidence="1">
        <name>Mg(2+)</name>
        <dbReference type="ChEBI" id="CHEBI:18420"/>
    </cofactor>
</comment>
<accession>A0ABS7EKJ1</accession>
<evidence type="ECO:0000256" key="3">
    <source>
        <dbReference type="RuleBase" id="RU003476"/>
    </source>
</evidence>
<keyword evidence="2 3" id="KW-0378">Hydrolase</keyword>
<feature type="domain" description="Nudix hydrolase" evidence="4">
    <location>
        <begin position="5"/>
        <end position="143"/>
    </location>
</feature>
<dbReference type="CDD" id="cd04664">
    <property type="entry name" value="NUDIX_DHNTPase_like"/>
    <property type="match status" value="1"/>
</dbReference>
<dbReference type="EC" id="3.6.1.67" evidence="5"/>
<evidence type="ECO:0000256" key="2">
    <source>
        <dbReference type="ARBA" id="ARBA00022801"/>
    </source>
</evidence>
<organism evidence="5 6">
    <name type="scientific">Neiella holothuriorum</name>
    <dbReference type="NCBI Taxonomy" id="2870530"/>
    <lineage>
        <taxon>Bacteria</taxon>
        <taxon>Pseudomonadati</taxon>
        <taxon>Pseudomonadota</taxon>
        <taxon>Gammaproteobacteria</taxon>
        <taxon>Alteromonadales</taxon>
        <taxon>Echinimonadaceae</taxon>
        <taxon>Neiella</taxon>
    </lineage>
</organism>
<dbReference type="PRINTS" id="PR01404">
    <property type="entry name" value="NPPPHYDRLASE"/>
</dbReference>
<dbReference type="Proteomes" id="UP001166251">
    <property type="component" value="Unassembled WGS sequence"/>
</dbReference>
<dbReference type="PRINTS" id="PR00502">
    <property type="entry name" value="NUDIXFAMILY"/>
</dbReference>
<dbReference type="InterPro" id="IPR015797">
    <property type="entry name" value="NUDIX_hydrolase-like_dom_sf"/>
</dbReference>
<proteinExistence type="inferred from homology"/>